<dbReference type="Proteomes" id="UP000515160">
    <property type="component" value="Chromosome 3"/>
</dbReference>
<dbReference type="RefSeq" id="XP_034107052.1">
    <property type="nucleotide sequence ID" value="XM_034251161.2"/>
</dbReference>
<reference evidence="2" key="1">
    <citation type="submission" date="2025-08" db="UniProtKB">
        <authorList>
            <consortium name="RefSeq"/>
        </authorList>
    </citation>
    <scope>IDENTIFICATION</scope>
    <source>
        <strain evidence="2">15112-1751.03</strain>
        <tissue evidence="2">Whole Adult</tissue>
    </source>
</reference>
<evidence type="ECO:0000313" key="1">
    <source>
        <dbReference type="Proteomes" id="UP000515160"/>
    </source>
</evidence>
<evidence type="ECO:0000313" key="2">
    <source>
        <dbReference type="RefSeq" id="XP_034107052.1"/>
    </source>
</evidence>
<sequence length="268" mass="29892">MAEDSITIKMWAVFTARVNVLYSIIYIFIIFISALNHTISRAMLVIWLTVYGYNISINFYFAGCKRDWTKSDAVFWFFATLILLVARLLGTNYRNLSGGMLAFAIIVNIFLVFSIIISIILGYKLNKPKANTKISKSYDPVDNRIVSVTTDETNIEDLSDNLRSAIGSYHTNLHSDSPTGVAIGSSSSNLNYDSQIVFGTAPTLNDLNNDPQINLAIAPDSSDLNNDSHNTDRSSHINVIVDVNDPPPSYDYVMTPKNEKEKVKNCII</sequence>
<keyword evidence="1" id="KW-1185">Reference proteome</keyword>
<proteinExistence type="predicted"/>
<name>A0A6P8WTN0_DROAB</name>
<dbReference type="GeneID" id="117569835"/>
<accession>A0A6P8WTN0</accession>
<dbReference type="AlphaFoldDB" id="A0A6P8WTN0"/>
<gene>
    <name evidence="2" type="primary">LOC117569835</name>
</gene>
<protein>
    <submittedName>
        <fullName evidence="2">Uncharacterized protein LOC117569835</fullName>
    </submittedName>
</protein>
<organism evidence="1 2">
    <name type="scientific">Drosophila albomicans</name>
    <name type="common">Fruit fly</name>
    <dbReference type="NCBI Taxonomy" id="7291"/>
    <lineage>
        <taxon>Eukaryota</taxon>
        <taxon>Metazoa</taxon>
        <taxon>Ecdysozoa</taxon>
        <taxon>Arthropoda</taxon>
        <taxon>Hexapoda</taxon>
        <taxon>Insecta</taxon>
        <taxon>Pterygota</taxon>
        <taxon>Neoptera</taxon>
        <taxon>Endopterygota</taxon>
        <taxon>Diptera</taxon>
        <taxon>Brachycera</taxon>
        <taxon>Muscomorpha</taxon>
        <taxon>Ephydroidea</taxon>
        <taxon>Drosophilidae</taxon>
        <taxon>Drosophila</taxon>
    </lineage>
</organism>